<protein>
    <submittedName>
        <fullName evidence="1">Uncharacterized protein</fullName>
    </submittedName>
</protein>
<dbReference type="InterPro" id="IPR013783">
    <property type="entry name" value="Ig-like_fold"/>
</dbReference>
<dbReference type="SUPFAM" id="SSF49265">
    <property type="entry name" value="Fibronectin type III"/>
    <property type="match status" value="1"/>
</dbReference>
<evidence type="ECO:0000313" key="2">
    <source>
        <dbReference type="Proteomes" id="UP000694552"/>
    </source>
</evidence>
<dbReference type="Ensembl" id="ENSOSUT00000003093.1">
    <property type="protein sequence ID" value="ENSOSUP00000003014.1"/>
    <property type="gene ID" value="ENSOSUG00000002119.1"/>
</dbReference>
<organism evidence="1 2">
    <name type="scientific">Otus sunia</name>
    <name type="common">Oriental scops-owl</name>
    <dbReference type="NCBI Taxonomy" id="257818"/>
    <lineage>
        <taxon>Eukaryota</taxon>
        <taxon>Metazoa</taxon>
        <taxon>Chordata</taxon>
        <taxon>Craniata</taxon>
        <taxon>Vertebrata</taxon>
        <taxon>Euteleostomi</taxon>
        <taxon>Archelosauria</taxon>
        <taxon>Archosauria</taxon>
        <taxon>Dinosauria</taxon>
        <taxon>Saurischia</taxon>
        <taxon>Theropoda</taxon>
        <taxon>Coelurosauria</taxon>
        <taxon>Aves</taxon>
        <taxon>Neognathae</taxon>
        <taxon>Neoaves</taxon>
        <taxon>Telluraves</taxon>
        <taxon>Strigiformes</taxon>
        <taxon>Strigidae</taxon>
        <taxon>Otus</taxon>
    </lineage>
</organism>
<reference evidence="1" key="2">
    <citation type="submission" date="2025-09" db="UniProtKB">
        <authorList>
            <consortium name="Ensembl"/>
        </authorList>
    </citation>
    <scope>IDENTIFICATION</scope>
</reference>
<dbReference type="Gene3D" id="2.60.40.10">
    <property type="entry name" value="Immunoglobulins"/>
    <property type="match status" value="1"/>
</dbReference>
<sequence>MKKINSKSALISVFVIHIRDSYAAHEPQELTVSGGARSAHISGLLDYTGYDINIKGTTNAGVHTEPLTAFVMTGTLSVSLNTYPRKIIPAFWAFNLFIHPPGNQTKI</sequence>
<proteinExistence type="predicted"/>
<accession>A0A8C8ACE0</accession>
<dbReference type="InterPro" id="IPR036116">
    <property type="entry name" value="FN3_sf"/>
</dbReference>
<name>A0A8C8ACE0_9STRI</name>
<evidence type="ECO:0000313" key="1">
    <source>
        <dbReference type="Ensembl" id="ENSOSUP00000003014.1"/>
    </source>
</evidence>
<dbReference type="Proteomes" id="UP000694552">
    <property type="component" value="Unplaced"/>
</dbReference>
<reference evidence="1" key="1">
    <citation type="submission" date="2025-08" db="UniProtKB">
        <authorList>
            <consortium name="Ensembl"/>
        </authorList>
    </citation>
    <scope>IDENTIFICATION</scope>
</reference>
<dbReference type="AlphaFoldDB" id="A0A8C8ACE0"/>
<keyword evidence="2" id="KW-1185">Reference proteome</keyword>